<proteinExistence type="predicted"/>
<dbReference type="GO" id="GO:0004222">
    <property type="term" value="F:metalloendopeptidase activity"/>
    <property type="evidence" value="ECO:0007669"/>
    <property type="project" value="TreeGrafter"/>
</dbReference>
<evidence type="ECO:0000313" key="3">
    <source>
        <dbReference type="Proteomes" id="UP000295632"/>
    </source>
</evidence>
<reference evidence="2 3" key="1">
    <citation type="submission" date="2019-03" db="EMBL/GenBank/DDBJ databases">
        <title>Genomic Encyclopedia of Type Strains, Phase IV (KMG-IV): sequencing the most valuable type-strain genomes for metagenomic binning, comparative biology and taxonomic classification.</title>
        <authorList>
            <person name="Goeker M."/>
        </authorList>
    </citation>
    <scope>NUCLEOTIDE SEQUENCE [LARGE SCALE GENOMIC DNA]</scope>
    <source>
        <strain evidence="2 3">DSM 28697</strain>
    </source>
</reference>
<dbReference type="PANTHER" id="PTHR21666">
    <property type="entry name" value="PEPTIDASE-RELATED"/>
    <property type="match status" value="1"/>
</dbReference>
<dbReference type="CDD" id="cd12797">
    <property type="entry name" value="M23_peptidase"/>
    <property type="match status" value="1"/>
</dbReference>
<sequence>MTINQDSFGSYFLNGEFERIYKSMSKDLQNLITPEQLHEVGHSFNEGVESYGTALQNEFLGGTRTLWLDESKTKSIHVTFDRDALISGLAIKPYVSFPTTDKRYSKNTYRMPIQKEWFVFWGGTNEFVNYHYPYEQQRYAYDLVMVKDNKTYKDTTFSNDNYYAFGADVVAPYEGKVVSVVDGIRDNVPGEMETENPAGNHTIIAHPNNEYSMIAHFKKGTIVVEEGEEVQEGQFLGQCGNSGNSSEAHIHFQLMDHANPDNAASIRIHFQNNIEPIQGDVIQPQESR</sequence>
<dbReference type="InterPro" id="IPR011055">
    <property type="entry name" value="Dup_hybrid_motif"/>
</dbReference>
<dbReference type="Proteomes" id="UP000295632">
    <property type="component" value="Unassembled WGS sequence"/>
</dbReference>
<name>A0A4R6UD75_9BACI</name>
<comment type="caution">
    <text evidence="2">The sequence shown here is derived from an EMBL/GenBank/DDBJ whole genome shotgun (WGS) entry which is preliminary data.</text>
</comment>
<evidence type="ECO:0000313" key="2">
    <source>
        <dbReference type="EMBL" id="TDQ41054.1"/>
    </source>
</evidence>
<protein>
    <submittedName>
        <fullName evidence="2">Peptidase M23-like protein</fullName>
    </submittedName>
</protein>
<accession>A0A4R6UD75</accession>
<dbReference type="InterPro" id="IPR050570">
    <property type="entry name" value="Cell_wall_metabolism_enzyme"/>
</dbReference>
<dbReference type="PANTHER" id="PTHR21666:SF270">
    <property type="entry name" value="MUREIN HYDROLASE ACTIVATOR ENVC"/>
    <property type="match status" value="1"/>
</dbReference>
<dbReference type="AlphaFoldDB" id="A0A4R6UD75"/>
<dbReference type="InterPro" id="IPR016047">
    <property type="entry name" value="M23ase_b-sheet_dom"/>
</dbReference>
<dbReference type="RefSeq" id="WP_243740007.1">
    <property type="nucleotide sequence ID" value="NZ_SNYJ01000004.1"/>
</dbReference>
<feature type="domain" description="M23ase beta-sheet core" evidence="1">
    <location>
        <begin position="166"/>
        <end position="260"/>
    </location>
</feature>
<dbReference type="Pfam" id="PF01551">
    <property type="entry name" value="Peptidase_M23"/>
    <property type="match status" value="1"/>
</dbReference>
<organism evidence="2 3">
    <name type="scientific">Aureibacillus halotolerans</name>
    <dbReference type="NCBI Taxonomy" id="1508390"/>
    <lineage>
        <taxon>Bacteria</taxon>
        <taxon>Bacillati</taxon>
        <taxon>Bacillota</taxon>
        <taxon>Bacilli</taxon>
        <taxon>Bacillales</taxon>
        <taxon>Bacillaceae</taxon>
        <taxon>Aureibacillus</taxon>
    </lineage>
</organism>
<dbReference type="SUPFAM" id="SSF51261">
    <property type="entry name" value="Duplicated hybrid motif"/>
    <property type="match status" value="1"/>
</dbReference>
<evidence type="ECO:0000259" key="1">
    <source>
        <dbReference type="Pfam" id="PF01551"/>
    </source>
</evidence>
<dbReference type="EMBL" id="SNYJ01000004">
    <property type="protein sequence ID" value="TDQ41054.1"/>
    <property type="molecule type" value="Genomic_DNA"/>
</dbReference>
<dbReference type="Gene3D" id="2.70.70.10">
    <property type="entry name" value="Glucose Permease (Domain IIA)"/>
    <property type="match status" value="1"/>
</dbReference>
<gene>
    <name evidence="2" type="ORF">EV213_10451</name>
</gene>
<keyword evidence="3" id="KW-1185">Reference proteome</keyword>